<feature type="region of interest" description="Disordered" evidence="1">
    <location>
        <begin position="381"/>
        <end position="409"/>
    </location>
</feature>
<proteinExistence type="predicted"/>
<feature type="compositionally biased region" description="Basic and acidic residues" evidence="1">
    <location>
        <begin position="396"/>
        <end position="409"/>
    </location>
</feature>
<accession>A0AAJ0AZB6</accession>
<dbReference type="EMBL" id="JAHMHR010000001">
    <property type="protein sequence ID" value="KAK1701067.1"/>
    <property type="molecule type" value="Genomic_DNA"/>
</dbReference>
<gene>
    <name evidence="2" type="ORF">BDP55DRAFT_736034</name>
</gene>
<feature type="compositionally biased region" description="Polar residues" evidence="1">
    <location>
        <begin position="100"/>
        <end position="111"/>
    </location>
</feature>
<name>A0AAJ0AZB6_9PEZI</name>
<protein>
    <submittedName>
        <fullName evidence="2">Uncharacterized protein</fullName>
    </submittedName>
</protein>
<dbReference type="GeneID" id="85464876"/>
<dbReference type="AlphaFoldDB" id="A0AAJ0AZB6"/>
<evidence type="ECO:0000313" key="2">
    <source>
        <dbReference type="EMBL" id="KAK1701067.1"/>
    </source>
</evidence>
<sequence length="547" mass="60791">MGDACWDAPPDRDFDPTDALTHRFSVLGFHEQAPAPIERSTRYHGGWYDGGFRRARLPTPPPPQQVAPRPTRVDSVPAPAPESNRCQAGNPYSASCPPWSVQQQPPTLGSSQDRKDVGVQNGTGSPSLPDPFELPPNWPHHPSDDDDFPGRTPNNDFNRPSTFHTLRESCGESEFPPLYHQDRGLAFRLSFDPPPEPSHALLMACPYLKYDPSKYGQKRGCRGAAFPTTHRLNLFKTEAEVGNHLKAQALCKVIQGDGDVEGFDAAQEKLLKSKKRRKGVDTEQDKWKEIFKILFPSHQDIPDPFYKTSLDDQNAASQVPRQDQDDVESIFTRDIPSSVEEETFSKMEEAVGERLTKKKRRNLMNVFRGFAVNMLRHSTEGDTKDRAITPMSKSSQVERPRSAGASREKLQCVKADGKPDEKLESKRDDAYVAQEATQISMSGPLIDPVMTLGSLPSVEETVQRSIPLDSQSFDLGMDPTGVCWQAWAANGNGDAWLEDLLGIGTALPGVLSQGQDKVFRIEPMNIYDGVDTIPMRAQYVVGEDATY</sequence>
<reference evidence="2" key="1">
    <citation type="submission" date="2021-06" db="EMBL/GenBank/DDBJ databases">
        <title>Comparative genomics, transcriptomics and evolutionary studies reveal genomic signatures of adaptation to plant cell wall in hemibiotrophic fungi.</title>
        <authorList>
            <consortium name="DOE Joint Genome Institute"/>
            <person name="Baroncelli R."/>
            <person name="Diaz J.F."/>
            <person name="Benocci T."/>
            <person name="Peng M."/>
            <person name="Battaglia E."/>
            <person name="Haridas S."/>
            <person name="Andreopoulos W."/>
            <person name="Labutti K."/>
            <person name="Pangilinan J."/>
            <person name="Floch G.L."/>
            <person name="Makela M.R."/>
            <person name="Henrissat B."/>
            <person name="Grigoriev I.V."/>
            <person name="Crouch J.A."/>
            <person name="De Vries R.P."/>
            <person name="Sukno S.A."/>
            <person name="Thon M.R."/>
        </authorList>
    </citation>
    <scope>NUCLEOTIDE SEQUENCE</scope>
    <source>
        <strain evidence="2">CBS 193.32</strain>
    </source>
</reference>
<comment type="caution">
    <text evidence="2">The sequence shown here is derived from an EMBL/GenBank/DDBJ whole genome shotgun (WGS) entry which is preliminary data.</text>
</comment>
<dbReference type="Proteomes" id="UP001224890">
    <property type="component" value="Unassembled WGS sequence"/>
</dbReference>
<evidence type="ECO:0000256" key="1">
    <source>
        <dbReference type="SAM" id="MobiDB-lite"/>
    </source>
</evidence>
<feature type="compositionally biased region" description="Pro residues" evidence="1">
    <location>
        <begin position="128"/>
        <end position="139"/>
    </location>
</feature>
<organism evidence="2 3">
    <name type="scientific">Colletotrichum godetiae</name>
    <dbReference type="NCBI Taxonomy" id="1209918"/>
    <lineage>
        <taxon>Eukaryota</taxon>
        <taxon>Fungi</taxon>
        <taxon>Dikarya</taxon>
        <taxon>Ascomycota</taxon>
        <taxon>Pezizomycotina</taxon>
        <taxon>Sordariomycetes</taxon>
        <taxon>Hypocreomycetidae</taxon>
        <taxon>Glomerellales</taxon>
        <taxon>Glomerellaceae</taxon>
        <taxon>Colletotrichum</taxon>
        <taxon>Colletotrichum acutatum species complex</taxon>
    </lineage>
</organism>
<feature type="compositionally biased region" description="Polar residues" evidence="1">
    <location>
        <begin position="84"/>
        <end position="93"/>
    </location>
</feature>
<dbReference type="RefSeq" id="XP_060436822.1">
    <property type="nucleotide sequence ID" value="XM_060580350.1"/>
</dbReference>
<keyword evidence="3" id="KW-1185">Reference proteome</keyword>
<dbReference type="PANTHER" id="PTHR38166:SF1">
    <property type="entry name" value="C2H2-TYPE DOMAIN-CONTAINING PROTEIN"/>
    <property type="match status" value="1"/>
</dbReference>
<dbReference type="PANTHER" id="PTHR38166">
    <property type="entry name" value="C2H2-TYPE DOMAIN-CONTAINING PROTEIN-RELATED"/>
    <property type="match status" value="1"/>
</dbReference>
<feature type="region of interest" description="Disordered" evidence="1">
    <location>
        <begin position="32"/>
        <end position="154"/>
    </location>
</feature>
<evidence type="ECO:0000313" key="3">
    <source>
        <dbReference type="Proteomes" id="UP001224890"/>
    </source>
</evidence>